<reference evidence="3" key="1">
    <citation type="journal article" date="2023" name="PhytoFront">
        <title>Draft Genome Resources of Seven Strains of Tilletia horrida, Causal Agent of Kernel Smut of Rice.</title>
        <authorList>
            <person name="Khanal S."/>
            <person name="Antony Babu S."/>
            <person name="Zhou X.G."/>
        </authorList>
    </citation>
    <scope>NUCLEOTIDE SEQUENCE</scope>
    <source>
        <strain evidence="3">TX3</strain>
    </source>
</reference>
<dbReference type="InterPro" id="IPR011990">
    <property type="entry name" value="TPR-like_helical_dom_sf"/>
</dbReference>
<evidence type="ECO:0000313" key="4">
    <source>
        <dbReference type="Proteomes" id="UP001176521"/>
    </source>
</evidence>
<dbReference type="EMBL" id="JAPDMQ010000175">
    <property type="protein sequence ID" value="KAK0531834.1"/>
    <property type="molecule type" value="Genomic_DNA"/>
</dbReference>
<gene>
    <name evidence="3" type="ORF">OC842_003494</name>
</gene>
<name>A0AAN6GBD9_9BASI</name>
<organism evidence="3 4">
    <name type="scientific">Tilletia horrida</name>
    <dbReference type="NCBI Taxonomy" id="155126"/>
    <lineage>
        <taxon>Eukaryota</taxon>
        <taxon>Fungi</taxon>
        <taxon>Dikarya</taxon>
        <taxon>Basidiomycota</taxon>
        <taxon>Ustilaginomycotina</taxon>
        <taxon>Exobasidiomycetes</taxon>
        <taxon>Tilletiales</taxon>
        <taxon>Tilletiaceae</taxon>
        <taxon>Tilletia</taxon>
    </lineage>
</organism>
<proteinExistence type="predicted"/>
<dbReference type="Gene3D" id="1.25.40.10">
    <property type="entry name" value="Tetratricopeptide repeat domain"/>
    <property type="match status" value="1"/>
</dbReference>
<sequence>MSIDIATQGESSAAGSHSWKAAPADGGALRGGRHGSPLVTASDADIEARAAELEDEDVNSIKIDKKYDITALLQPMPQCLPESTSNPALDKIYGQLVKLESSCSAIIRQGVRSVCDILDTVAKARHFRTLAINLCLRTLRFFLKLARIEKRSQARTPTGTLGECFYCSQTSIGMHLPLATHSARRLFKNEMQQIAKFASYASQQSWITPDHLLFASMTFPFLGAISAEDFPGYDSGSRRAINQTMLIGNIRCVAEDDLRLDRLPRATVKLAQASVREAWSNIITIVNAVGAAVPGFEAPSLDVLHRLLVDCFRTDVGFAMASKAAELITAQLRSSFDLVPSHLNRWRLVGGLSVLSMTLALSRQSGAALEASAEAIRLFQPLLNANTYAMGTSLYLVHLFLLLYLDREGRSLPRAKDRAHSAERLRHMRCVSSHAVRLARTNLLRAPSEWENQDLLARALGFRAKVLRKSFGPSQAEHSITLRHLDEEIKLCESAAQMQPLLFEPALCDSYVSRMDADSKDVALITELGGKALAICERWKTAWPQHMHSTMSSVFLELRQYGAAQAAITTCIELRASSASRHAADYMGRARVEFALGQFEAALGDIKKFQELNKSNDRGVQAAAMACRGYTTWIVGLNAQAKDAVELLVKSVQEFKLCGHAECVGDGGKVTNTYVLALCWLAAAQSAVGEVANAKQTVQLAIDLIQANSPEHNLHKESSLACALLFSAAVHFEDADEMPEHEQWTTGKARLLEAVELIKDGGPPGGGNTWTDGPTKRTIWLLLGHVLEMEGLQEEADEARREADKAGFHDFAHRIGFSALDTR</sequence>
<keyword evidence="1" id="KW-0175">Coiled coil</keyword>
<comment type="caution">
    <text evidence="3">The sequence shown here is derived from an EMBL/GenBank/DDBJ whole genome shotgun (WGS) entry which is preliminary data.</text>
</comment>
<accession>A0AAN6GBD9</accession>
<dbReference type="SUPFAM" id="SSF48452">
    <property type="entry name" value="TPR-like"/>
    <property type="match status" value="1"/>
</dbReference>
<dbReference type="AlphaFoldDB" id="A0AAN6GBD9"/>
<feature type="coiled-coil region" evidence="1">
    <location>
        <begin position="782"/>
        <end position="809"/>
    </location>
</feature>
<dbReference type="Proteomes" id="UP001176521">
    <property type="component" value="Unassembled WGS sequence"/>
</dbReference>
<evidence type="ECO:0000256" key="2">
    <source>
        <dbReference type="SAM" id="MobiDB-lite"/>
    </source>
</evidence>
<protein>
    <submittedName>
        <fullName evidence="3">Uncharacterized protein</fullName>
    </submittedName>
</protein>
<evidence type="ECO:0000256" key="1">
    <source>
        <dbReference type="SAM" id="Coils"/>
    </source>
</evidence>
<keyword evidence="4" id="KW-1185">Reference proteome</keyword>
<evidence type="ECO:0000313" key="3">
    <source>
        <dbReference type="EMBL" id="KAK0531834.1"/>
    </source>
</evidence>
<feature type="region of interest" description="Disordered" evidence="2">
    <location>
        <begin position="1"/>
        <end position="34"/>
    </location>
</feature>